<dbReference type="InterPro" id="IPR058240">
    <property type="entry name" value="rSAM_sf"/>
</dbReference>
<dbReference type="CDD" id="cd01335">
    <property type="entry name" value="Radical_SAM"/>
    <property type="match status" value="1"/>
</dbReference>
<dbReference type="Proteomes" id="UP000287601">
    <property type="component" value="Chromosome"/>
</dbReference>
<dbReference type="InterPro" id="IPR023995">
    <property type="entry name" value="HemZ"/>
</dbReference>
<dbReference type="PROSITE" id="PS51918">
    <property type="entry name" value="RADICAL_SAM"/>
    <property type="match status" value="1"/>
</dbReference>
<dbReference type="Pfam" id="PF04055">
    <property type="entry name" value="Radical_SAM"/>
    <property type="match status" value="1"/>
</dbReference>
<feature type="domain" description="Radical SAM core" evidence="1">
    <location>
        <begin position="157"/>
        <end position="390"/>
    </location>
</feature>
<evidence type="ECO:0000313" key="2">
    <source>
        <dbReference type="EMBL" id="QAT42880.1"/>
    </source>
</evidence>
<dbReference type="SFLD" id="SFLDG01065">
    <property type="entry name" value="anaerobic_coproporphyrinogen-I"/>
    <property type="match status" value="1"/>
</dbReference>
<dbReference type="KEGG" id="amij:EQM06_06315"/>
<dbReference type="AlphaFoldDB" id="A0A410PVE9"/>
<evidence type="ECO:0000313" key="3">
    <source>
        <dbReference type="Proteomes" id="UP000287601"/>
    </source>
</evidence>
<dbReference type="OrthoDB" id="9808022at2"/>
<dbReference type="InterPro" id="IPR023404">
    <property type="entry name" value="rSAM_horseshoe"/>
</dbReference>
<dbReference type="Gene3D" id="3.80.30.20">
    <property type="entry name" value="tm_1862 like domain"/>
    <property type="match status" value="1"/>
</dbReference>
<dbReference type="GO" id="GO:0005737">
    <property type="term" value="C:cytoplasm"/>
    <property type="evidence" value="ECO:0007669"/>
    <property type="project" value="TreeGrafter"/>
</dbReference>
<dbReference type="GO" id="GO:0006779">
    <property type="term" value="P:porphyrin-containing compound biosynthetic process"/>
    <property type="evidence" value="ECO:0007669"/>
    <property type="project" value="TreeGrafter"/>
</dbReference>
<reference evidence="2 3" key="1">
    <citation type="submission" date="2019-01" db="EMBL/GenBank/DDBJ databases">
        <title>Draft genomes of a novel of Aminipila strains.</title>
        <authorList>
            <person name="Ma S."/>
        </authorList>
    </citation>
    <scope>NUCLEOTIDE SEQUENCE [LARGE SCALE GENOMIC DNA]</scope>
    <source>
        <strain evidence="3">JN-39</strain>
    </source>
</reference>
<proteinExistence type="predicted"/>
<dbReference type="GO" id="GO:0051539">
    <property type="term" value="F:4 iron, 4 sulfur cluster binding"/>
    <property type="evidence" value="ECO:0007669"/>
    <property type="project" value="TreeGrafter"/>
</dbReference>
<keyword evidence="3" id="KW-1185">Reference proteome</keyword>
<evidence type="ECO:0000259" key="1">
    <source>
        <dbReference type="PROSITE" id="PS51918"/>
    </source>
</evidence>
<dbReference type="InterPro" id="IPR007197">
    <property type="entry name" value="rSAM"/>
</dbReference>
<dbReference type="EMBL" id="CP035281">
    <property type="protein sequence ID" value="QAT42880.1"/>
    <property type="molecule type" value="Genomic_DNA"/>
</dbReference>
<dbReference type="SFLD" id="SFLDS00029">
    <property type="entry name" value="Radical_SAM"/>
    <property type="match status" value="1"/>
</dbReference>
<dbReference type="PANTHER" id="PTHR13932:SF1">
    <property type="entry name" value="OXYGEN-INDEPENDENT COPROPORPHYRINOGEN-III OXIDASE-LIKE PROTEIN HEMZ"/>
    <property type="match status" value="1"/>
</dbReference>
<dbReference type="NCBIfam" id="TIGR03994">
    <property type="entry name" value="rSAM_HemZ"/>
    <property type="match status" value="1"/>
</dbReference>
<keyword evidence="2" id="KW-0560">Oxidoreductase</keyword>
<dbReference type="GO" id="GO:0051989">
    <property type="term" value="F:coproporphyrinogen dehydrogenase activity"/>
    <property type="evidence" value="ECO:0007669"/>
    <property type="project" value="UniProtKB-EC"/>
</dbReference>
<organism evidence="2 3">
    <name type="scientific">Aminipila luticellarii</name>
    <dbReference type="NCBI Taxonomy" id="2507160"/>
    <lineage>
        <taxon>Bacteria</taxon>
        <taxon>Bacillati</taxon>
        <taxon>Bacillota</taxon>
        <taxon>Clostridia</taxon>
        <taxon>Peptostreptococcales</taxon>
        <taxon>Anaerovoracaceae</taxon>
        <taxon>Aminipila</taxon>
    </lineage>
</organism>
<dbReference type="InterPro" id="IPR006638">
    <property type="entry name" value="Elp3/MiaA/NifB-like_rSAM"/>
</dbReference>
<dbReference type="SFLD" id="SFLDG01082">
    <property type="entry name" value="B12-binding_domain_containing"/>
    <property type="match status" value="1"/>
</dbReference>
<dbReference type="InterPro" id="IPR034505">
    <property type="entry name" value="Coproporphyrinogen-III_oxidase"/>
</dbReference>
<dbReference type="PANTHER" id="PTHR13932">
    <property type="entry name" value="COPROPORPHYRINIGEN III OXIDASE"/>
    <property type="match status" value="1"/>
</dbReference>
<dbReference type="SUPFAM" id="SSF102114">
    <property type="entry name" value="Radical SAM enzymes"/>
    <property type="match status" value="1"/>
</dbReference>
<dbReference type="SMART" id="SM00729">
    <property type="entry name" value="Elp3"/>
    <property type="match status" value="1"/>
</dbReference>
<name>A0A410PVE9_9FIRM</name>
<dbReference type="EC" id="1.3.98.3" evidence="2"/>
<sequence>MTRLFIRVIWDPPISDWKRGAIHLYKIILNGITNKYEYDELIKVFLRPEDYILLCDSDKKDVADESEKAERLLEFDETEKNALKQALYRTLSELTGKSPEWGIHTGVRPVKLVGELLNKLGSMDKVLDTLKNFYLFNDEKISLICNTYRIQREILDTPVPNEVGLYIGIPFCPTRCLYCSFTSNQSKPDKIQEYLDALHKEIRYTGEKMKRTGMYPESVYIGGGTPTTLTAEQLNALLGEIRKAYDWTRVKEFTVEAGRPDTITPEKLHVLKENGVGRISINPQTMKDKTLELIGRSHSSSDFINAFEMARNAGIPIINTDIIAGLPEETLQDFENTVDTMIGLGAENITVHTLAVKRASRLIDLDKEFHYKQALNVKDMLALSKDKLYKQNYKPYYLYRQKHMAGSLENVGYARPGCEGIYNIRIMEEHQTIVALGAGGISKVYYPTENRLERVPNVSNFEIYISRLEEMLRRKDDNLFRR</sequence>
<protein>
    <submittedName>
        <fullName evidence="2">Coproporphyrinogen dehydrogenase HemZ</fullName>
        <ecNumber evidence="2">1.3.98.3</ecNumber>
    </submittedName>
</protein>
<gene>
    <name evidence="2" type="primary">hemZ</name>
    <name evidence="2" type="ORF">EQM06_06315</name>
</gene>
<dbReference type="SFLD" id="SFLDF00310">
    <property type="entry name" value="oxygen-independent_coproporphy"/>
    <property type="match status" value="1"/>
</dbReference>
<accession>A0A410PVE9</accession>